<protein>
    <submittedName>
        <fullName evidence="1">Uncharacterized protein</fullName>
    </submittedName>
</protein>
<dbReference type="AlphaFoldDB" id="A0A6H5H0T7"/>
<organism evidence="1 2">
    <name type="scientific">Nesidiocoris tenuis</name>
    <dbReference type="NCBI Taxonomy" id="355587"/>
    <lineage>
        <taxon>Eukaryota</taxon>
        <taxon>Metazoa</taxon>
        <taxon>Ecdysozoa</taxon>
        <taxon>Arthropoda</taxon>
        <taxon>Hexapoda</taxon>
        <taxon>Insecta</taxon>
        <taxon>Pterygota</taxon>
        <taxon>Neoptera</taxon>
        <taxon>Paraneoptera</taxon>
        <taxon>Hemiptera</taxon>
        <taxon>Heteroptera</taxon>
        <taxon>Panheteroptera</taxon>
        <taxon>Cimicomorpha</taxon>
        <taxon>Miridae</taxon>
        <taxon>Dicyphina</taxon>
        <taxon>Nesidiocoris</taxon>
    </lineage>
</organism>
<gene>
    <name evidence="1" type="ORF">NTEN_LOCUS15233</name>
</gene>
<evidence type="ECO:0000313" key="2">
    <source>
        <dbReference type="Proteomes" id="UP000479000"/>
    </source>
</evidence>
<accession>A0A6H5H0T7</accession>
<proteinExistence type="predicted"/>
<dbReference type="Proteomes" id="UP000479000">
    <property type="component" value="Unassembled WGS sequence"/>
</dbReference>
<evidence type="ECO:0000313" key="1">
    <source>
        <dbReference type="EMBL" id="CAB0010182.1"/>
    </source>
</evidence>
<reference evidence="1 2" key="1">
    <citation type="submission" date="2020-02" db="EMBL/GenBank/DDBJ databases">
        <authorList>
            <person name="Ferguson B K."/>
        </authorList>
    </citation>
    <scope>NUCLEOTIDE SEQUENCE [LARGE SCALE GENOMIC DNA]</scope>
</reference>
<keyword evidence="2" id="KW-1185">Reference proteome</keyword>
<name>A0A6H5H0T7_9HEMI</name>
<dbReference type="EMBL" id="CADCXU010022851">
    <property type="protein sequence ID" value="CAB0010182.1"/>
    <property type="molecule type" value="Genomic_DNA"/>
</dbReference>
<sequence length="52" mass="6155">MSTKLMRSPWPFYLIIITAPMDISVEHDLRVKQRKSWPVPEVLRRASTWCPS</sequence>